<dbReference type="SUPFAM" id="SSF54637">
    <property type="entry name" value="Thioesterase/thiol ester dehydrase-isomerase"/>
    <property type="match status" value="1"/>
</dbReference>
<dbReference type="AlphaFoldDB" id="A0A231UZU0"/>
<dbReference type="PANTHER" id="PTHR43240">
    <property type="entry name" value="1,4-DIHYDROXY-2-NAPHTHOYL-COA THIOESTERASE 1"/>
    <property type="match status" value="1"/>
</dbReference>
<evidence type="ECO:0000313" key="5">
    <source>
        <dbReference type="EMBL" id="OXT01432.1"/>
    </source>
</evidence>
<dbReference type="Gene3D" id="3.10.129.10">
    <property type="entry name" value="Hotdog Thioesterase"/>
    <property type="match status" value="1"/>
</dbReference>
<organism evidence="5 6">
    <name type="scientific">Notoacmeibacter marinus</name>
    <dbReference type="NCBI Taxonomy" id="1876515"/>
    <lineage>
        <taxon>Bacteria</taxon>
        <taxon>Pseudomonadati</taxon>
        <taxon>Pseudomonadota</taxon>
        <taxon>Alphaproteobacteria</taxon>
        <taxon>Hyphomicrobiales</taxon>
        <taxon>Notoacmeibacteraceae</taxon>
        <taxon>Notoacmeibacter</taxon>
    </lineage>
</organism>
<accession>A0A231UZU0</accession>
<reference evidence="6" key="1">
    <citation type="journal article" date="2017" name="Int. J. Syst. Evol. Microbiol.">
        <title>Notoacmeibacter marinus gen. nov., sp. nov., isolated from the gut of a limpet and proposal of Notoacmeibacteraceae fam. nov. in the order Rhizobiales of the class Alphaproteobacteria.</title>
        <authorList>
            <person name="Huang Z."/>
            <person name="Guo F."/>
            <person name="Lai Q."/>
        </authorList>
    </citation>
    <scope>NUCLEOTIDE SEQUENCE [LARGE SCALE GENOMIC DNA]</scope>
    <source>
        <strain evidence="6">XMTR2A4</strain>
    </source>
</reference>
<gene>
    <name evidence="5" type="ORF">B7H23_00090</name>
</gene>
<dbReference type="InterPro" id="IPR006683">
    <property type="entry name" value="Thioestr_dom"/>
</dbReference>
<dbReference type="InterPro" id="IPR029069">
    <property type="entry name" value="HotDog_dom_sf"/>
</dbReference>
<dbReference type="Proteomes" id="UP000215405">
    <property type="component" value="Unassembled WGS sequence"/>
</dbReference>
<name>A0A231UZU0_9HYPH</name>
<keyword evidence="2 3" id="KW-0378">Hydrolase</keyword>
<dbReference type="PROSITE" id="PS51770">
    <property type="entry name" value="HOTDOG_ACOT"/>
    <property type="match status" value="1"/>
</dbReference>
<dbReference type="NCBIfam" id="TIGR00369">
    <property type="entry name" value="unchar_dom_1"/>
    <property type="match status" value="1"/>
</dbReference>
<dbReference type="InterPro" id="IPR003736">
    <property type="entry name" value="PAAI_dom"/>
</dbReference>
<evidence type="ECO:0000256" key="3">
    <source>
        <dbReference type="PROSITE-ProRule" id="PRU01106"/>
    </source>
</evidence>
<dbReference type="InterPro" id="IPR033120">
    <property type="entry name" value="HOTDOG_ACOT"/>
</dbReference>
<dbReference type="GO" id="GO:0005829">
    <property type="term" value="C:cytosol"/>
    <property type="evidence" value="ECO:0007669"/>
    <property type="project" value="TreeGrafter"/>
</dbReference>
<feature type="domain" description="HotDog ACOT-type" evidence="4">
    <location>
        <begin position="30"/>
        <end position="143"/>
    </location>
</feature>
<evidence type="ECO:0000259" key="4">
    <source>
        <dbReference type="PROSITE" id="PS51770"/>
    </source>
</evidence>
<dbReference type="PANTHER" id="PTHR43240:SF5">
    <property type="entry name" value="1,4-DIHYDROXY-2-NAPHTHOYL-COA THIOESTERASE 1"/>
    <property type="match status" value="1"/>
</dbReference>
<comment type="caution">
    <text evidence="5">The sequence shown here is derived from an EMBL/GenBank/DDBJ whole genome shotgun (WGS) entry which is preliminary data.</text>
</comment>
<keyword evidence="6" id="KW-1185">Reference proteome</keyword>
<proteinExistence type="inferred from homology"/>
<comment type="similarity">
    <text evidence="1">Belongs to the thioesterase PaaI family.</text>
</comment>
<dbReference type="Pfam" id="PF03061">
    <property type="entry name" value="4HBT"/>
    <property type="match status" value="1"/>
</dbReference>
<evidence type="ECO:0000313" key="6">
    <source>
        <dbReference type="Proteomes" id="UP000215405"/>
    </source>
</evidence>
<dbReference type="EMBL" id="NBYO01000001">
    <property type="protein sequence ID" value="OXT01432.1"/>
    <property type="molecule type" value="Genomic_DNA"/>
</dbReference>
<protein>
    <submittedName>
        <fullName evidence="5">Phenylacetic acid degradation protein</fullName>
    </submittedName>
</protein>
<dbReference type="GO" id="GO:0061522">
    <property type="term" value="F:1,4-dihydroxy-2-naphthoyl-CoA thioesterase activity"/>
    <property type="evidence" value="ECO:0007669"/>
    <property type="project" value="TreeGrafter"/>
</dbReference>
<evidence type="ECO:0000256" key="1">
    <source>
        <dbReference type="ARBA" id="ARBA00008324"/>
    </source>
</evidence>
<dbReference type="RefSeq" id="WP_094075403.1">
    <property type="nucleotide sequence ID" value="NZ_NBYO01000001.1"/>
</dbReference>
<sequence length="148" mass="15933">MTARPTRSVEEMPPASNFSYHLGIEVTKCTPDEVVCRMVVTEEMANRNGVLHGGALMTLADTAAGTCAFINSPADISNTTVEAKTNFIRPAKIGDTLTARSEPLHVGRATLVLQVTITRDDGKTVGATSQTHLFLGWNDGSEKTEENR</sequence>
<evidence type="ECO:0000256" key="2">
    <source>
        <dbReference type="ARBA" id="ARBA00022801"/>
    </source>
</evidence>
<dbReference type="CDD" id="cd03443">
    <property type="entry name" value="PaaI_thioesterase"/>
    <property type="match status" value="1"/>
</dbReference>